<dbReference type="Gene3D" id="1.10.150.20">
    <property type="entry name" value="5' to 3' exonuclease, C-terminal subdomain"/>
    <property type="match status" value="2"/>
</dbReference>
<keyword evidence="5 13" id="KW-0548">Nucleotidyltransferase</keyword>
<dbReference type="SUPFAM" id="SSF53098">
    <property type="entry name" value="Ribonuclease H-like"/>
    <property type="match status" value="1"/>
</dbReference>
<dbReference type="CDD" id="cd09898">
    <property type="entry name" value="H3TH_53EXO"/>
    <property type="match status" value="1"/>
</dbReference>
<dbReference type="GO" id="GO:0003887">
    <property type="term" value="F:DNA-directed DNA polymerase activity"/>
    <property type="evidence" value="ECO:0007669"/>
    <property type="project" value="UniProtKB-UniRule"/>
</dbReference>
<dbReference type="InterPro" id="IPR036279">
    <property type="entry name" value="5-3_exonuclease_C_sf"/>
</dbReference>
<dbReference type="SUPFAM" id="SSF47807">
    <property type="entry name" value="5' to 3' exonuclease, C-terminal subdomain"/>
    <property type="match status" value="1"/>
</dbReference>
<keyword evidence="4 13" id="KW-0808">Transferase</keyword>
<dbReference type="STRING" id="1121448.DGI_0672"/>
<keyword evidence="10 13" id="KW-0234">DNA repair</keyword>
<dbReference type="eggNOG" id="COG0749">
    <property type="taxonomic scope" value="Bacteria"/>
</dbReference>
<gene>
    <name evidence="13" type="primary">polA</name>
    <name evidence="16" type="ORF">DGI_0672</name>
</gene>
<dbReference type="InterPro" id="IPR012337">
    <property type="entry name" value="RNaseH-like_sf"/>
</dbReference>
<evidence type="ECO:0000256" key="11">
    <source>
        <dbReference type="ARBA" id="ARBA00049244"/>
    </source>
</evidence>
<comment type="catalytic activity">
    <reaction evidence="11 13">
        <text>DNA(n) + a 2'-deoxyribonucleoside 5'-triphosphate = DNA(n+1) + diphosphate</text>
        <dbReference type="Rhea" id="RHEA:22508"/>
        <dbReference type="Rhea" id="RHEA-COMP:17339"/>
        <dbReference type="Rhea" id="RHEA-COMP:17340"/>
        <dbReference type="ChEBI" id="CHEBI:33019"/>
        <dbReference type="ChEBI" id="CHEBI:61560"/>
        <dbReference type="ChEBI" id="CHEBI:173112"/>
        <dbReference type="EC" id="2.7.7.7"/>
    </reaction>
</comment>
<keyword evidence="13" id="KW-0378">Hydrolase</keyword>
<evidence type="ECO:0000259" key="14">
    <source>
        <dbReference type="SMART" id="SM00475"/>
    </source>
</evidence>
<dbReference type="PANTHER" id="PTHR10133">
    <property type="entry name" value="DNA POLYMERASE I"/>
    <property type="match status" value="1"/>
</dbReference>
<accession>T2G8I4</accession>
<dbReference type="HOGENOM" id="CLU_004675_0_0_7"/>
<feature type="domain" description="5'-3' exonuclease" evidence="14">
    <location>
        <begin position="20"/>
        <end position="276"/>
    </location>
</feature>
<evidence type="ECO:0000256" key="13">
    <source>
        <dbReference type="RuleBase" id="RU004460"/>
    </source>
</evidence>
<comment type="similarity">
    <text evidence="1 13">Belongs to the DNA polymerase type-A family.</text>
</comment>
<dbReference type="InterPro" id="IPR020045">
    <property type="entry name" value="DNA_polI_H3TH"/>
</dbReference>
<evidence type="ECO:0000313" key="17">
    <source>
        <dbReference type="Proteomes" id="UP000016587"/>
    </source>
</evidence>
<evidence type="ECO:0000256" key="4">
    <source>
        <dbReference type="ARBA" id="ARBA00022679"/>
    </source>
</evidence>
<evidence type="ECO:0000256" key="6">
    <source>
        <dbReference type="ARBA" id="ARBA00022705"/>
    </source>
</evidence>
<dbReference type="FunFam" id="1.10.150.20:FF:000002">
    <property type="entry name" value="DNA polymerase I"/>
    <property type="match status" value="1"/>
</dbReference>
<dbReference type="GO" id="GO:0008409">
    <property type="term" value="F:5'-3' exonuclease activity"/>
    <property type="evidence" value="ECO:0007669"/>
    <property type="project" value="UniProtKB-UniRule"/>
</dbReference>
<proteinExistence type="inferred from homology"/>
<dbReference type="SUPFAM" id="SSF56672">
    <property type="entry name" value="DNA/RNA polymerases"/>
    <property type="match status" value="1"/>
</dbReference>
<dbReference type="InterPro" id="IPR002421">
    <property type="entry name" value="5-3_exonuclease"/>
</dbReference>
<reference evidence="16 17" key="1">
    <citation type="journal article" date="2013" name="J. Bacteriol.">
        <title>Roles of HynAB and Ech, the only two hydrogenases found in the model sulfate reducer Desulfovibrio gigas.</title>
        <authorList>
            <person name="Morais-Silva F.O."/>
            <person name="Santos C.I."/>
            <person name="Rodrigues R."/>
            <person name="Pereira I.A."/>
            <person name="Rodrigues-Pousada C."/>
        </authorList>
    </citation>
    <scope>NUCLEOTIDE SEQUENCE [LARGE SCALE GENOMIC DNA]</scope>
    <source>
        <strain evidence="17">ATCC 19364 / DSM 1382 / NCIMB 9332 / VKM B-1759</strain>
    </source>
</reference>
<evidence type="ECO:0000256" key="12">
    <source>
        <dbReference type="NCBIfam" id="TIGR00593"/>
    </source>
</evidence>
<evidence type="ECO:0000256" key="1">
    <source>
        <dbReference type="ARBA" id="ARBA00007705"/>
    </source>
</evidence>
<dbReference type="Pfam" id="PF02739">
    <property type="entry name" value="5_3_exonuc_N"/>
    <property type="match status" value="1"/>
</dbReference>
<evidence type="ECO:0000256" key="2">
    <source>
        <dbReference type="ARBA" id="ARBA00012417"/>
    </source>
</evidence>
<dbReference type="CDD" id="cd09859">
    <property type="entry name" value="PIN_53EXO"/>
    <property type="match status" value="1"/>
</dbReference>
<keyword evidence="8 13" id="KW-0239">DNA-directed DNA polymerase</keyword>
<name>T2G8I4_MEGG1</name>
<dbReference type="GO" id="GO:0003677">
    <property type="term" value="F:DNA binding"/>
    <property type="evidence" value="ECO:0007669"/>
    <property type="project" value="UniProtKB-UniRule"/>
</dbReference>
<dbReference type="InterPro" id="IPR029060">
    <property type="entry name" value="PIN-like_dom_sf"/>
</dbReference>
<reference evidence="17" key="2">
    <citation type="submission" date="2013-07" db="EMBL/GenBank/DDBJ databases">
        <authorList>
            <person name="Morais-Silva F.O."/>
            <person name="Rezende A.M."/>
            <person name="Pimentel C."/>
            <person name="Resende D.M."/>
            <person name="Santos C.I."/>
            <person name="Clemente C."/>
            <person name="de Oliveira L.M."/>
            <person name="da Silva S.M."/>
            <person name="Costa D.A."/>
            <person name="Varela-Raposo A."/>
            <person name="Horacio E.C.A."/>
            <person name="Matos M."/>
            <person name="Flores O."/>
            <person name="Ruiz J.C."/>
            <person name="Rodrigues-Pousada C."/>
        </authorList>
    </citation>
    <scope>NUCLEOTIDE SEQUENCE [LARGE SCALE GENOMIC DNA]</scope>
    <source>
        <strain evidence="17">ATCC 19364 / DSM 1382 / NCIMB 9332 / VKM B-1759</strain>
    </source>
</reference>
<dbReference type="SMART" id="SM00475">
    <property type="entry name" value="53EXOc"/>
    <property type="match status" value="1"/>
</dbReference>
<dbReference type="NCBIfam" id="NF004397">
    <property type="entry name" value="PRK05755.1"/>
    <property type="match status" value="1"/>
</dbReference>
<dbReference type="AlphaFoldDB" id="T2G8I4"/>
<evidence type="ECO:0000256" key="8">
    <source>
        <dbReference type="ARBA" id="ARBA00022932"/>
    </source>
</evidence>
<dbReference type="SUPFAM" id="SSF88723">
    <property type="entry name" value="PIN domain-like"/>
    <property type="match status" value="1"/>
</dbReference>
<dbReference type="EC" id="2.7.7.7" evidence="2 12"/>
<dbReference type="CDD" id="cd08637">
    <property type="entry name" value="DNA_pol_A_pol_I_C"/>
    <property type="match status" value="1"/>
</dbReference>
<dbReference type="Gene3D" id="1.20.1060.10">
    <property type="entry name" value="Taq DNA Polymerase, Chain T, domain 4"/>
    <property type="match status" value="1"/>
</dbReference>
<evidence type="ECO:0000313" key="16">
    <source>
        <dbReference type="EMBL" id="AGW12578.1"/>
    </source>
</evidence>
<dbReference type="FunFam" id="1.10.150.20:FF:000003">
    <property type="entry name" value="DNA polymerase I"/>
    <property type="match status" value="1"/>
</dbReference>
<sequence>MPPTTPPPSAPLAAQLGFSQPPLFCIDGSAYIFRSFFALPNLSRSDGHPTNALFLVLRMLFGLLKTQRPEHIIFFVDGPGPNFRHQAFPEYKAQRDATPEGLLRQMPVILKAVELLGVRTHVSQGCEADDCIASLATQTKRERPVVIVGSDKDLRQLLDDGVVLWDPMSTPEKLVTKAMFQQETGLSPEQWPDVQALVGDTSDNIPGVSGIGPKTALAIFKEHPTLEAVQAHLDALKPSVRAKLAPVMDKTFLYRTLTTLDRAGCAPGTWKDFPRTAPDRDALAAFLQEWELRSLAREFQADPALGFQDRQPARLVKQTKPAVMAELSLFQEPADTPALPEVTRIAQTEELPDIAGRTIGLALQDGAPHAWIDDRHYRLEVDAEALAGWLRSAAAVHCPDVKALLRACPAWIHAGIDTLQDTSLAAYLLDPEERDYALPRLLERLGPELDPAPPAVPAAQALALGQLLARRVAENDMAELMRTLEAPLLPVLASMEATGIAIDRAAFREFLQDVTRELDTLERSIHQLAGRPFNIRSSLQLAQVLFTDLKLAPAGKTPGGKASTSQEVLDKLAGAHPVVQAILDFRKLEKLRSTYLEPLPRLADEQGVIRTTFHQVATATGRLSSSNPNLQNIPIRGEHGTRMRQCFVARPGALLVAADYSQIELRVLAHMSGDPTLIDAFRHGADIHARTAALLFDKPQDAVTPDERRNAKTINFGLIYGMGPQSLAQELHVSLKDAKAFIARYFEKLARLKAFYDEVEEAARRDGFVLTLARRRRLLPQIHSQNAQVASQARRQAVNTRIQGSAADIIKLAMLAVFHDEELRRLGAAMLLQVHDELVLEVPGGEDVAATAGRRLQALMAGVLDHAASGIAPLDVPLVVDWGMGRTWADAH</sequence>
<dbReference type="PATRIC" id="fig|1121448.10.peg.677"/>
<dbReference type="EMBL" id="CP006585">
    <property type="protein sequence ID" value="AGW12578.1"/>
    <property type="molecule type" value="Genomic_DNA"/>
</dbReference>
<dbReference type="InterPro" id="IPR019760">
    <property type="entry name" value="DNA-dir_DNA_pol_A_CS"/>
</dbReference>
<dbReference type="InterPro" id="IPR020046">
    <property type="entry name" value="5-3_exonucl_a-hlix_arch_N"/>
</dbReference>
<keyword evidence="13" id="KW-0540">Nuclease</keyword>
<dbReference type="KEGG" id="dgg:DGI_0672"/>
<evidence type="ECO:0000259" key="15">
    <source>
        <dbReference type="SMART" id="SM00482"/>
    </source>
</evidence>
<dbReference type="Pfam" id="PF00476">
    <property type="entry name" value="DNA_pol_A"/>
    <property type="match status" value="1"/>
</dbReference>
<dbReference type="SMART" id="SM00482">
    <property type="entry name" value="POLAc"/>
    <property type="match status" value="1"/>
</dbReference>
<dbReference type="Gene3D" id="3.30.420.10">
    <property type="entry name" value="Ribonuclease H-like superfamily/Ribonuclease H"/>
    <property type="match status" value="1"/>
</dbReference>
<evidence type="ECO:0000256" key="5">
    <source>
        <dbReference type="ARBA" id="ARBA00022695"/>
    </source>
</evidence>
<dbReference type="InterPro" id="IPR001098">
    <property type="entry name" value="DNA-dir_DNA_pol_A_palm_dom"/>
</dbReference>
<dbReference type="SMART" id="SM00279">
    <property type="entry name" value="HhH2"/>
    <property type="match status" value="1"/>
</dbReference>
<dbReference type="InterPro" id="IPR002298">
    <property type="entry name" value="DNA_polymerase_A"/>
</dbReference>
<keyword evidence="6 13" id="KW-0235">DNA replication</keyword>
<protein>
    <recommendedName>
        <fullName evidence="3 12">DNA polymerase I</fullName>
        <ecNumber evidence="2 12">2.7.7.7</ecNumber>
    </recommendedName>
</protein>
<dbReference type="NCBIfam" id="TIGR00593">
    <property type="entry name" value="pola"/>
    <property type="match status" value="1"/>
</dbReference>
<dbReference type="PROSITE" id="PS00447">
    <property type="entry name" value="DNA_POLYMERASE_A"/>
    <property type="match status" value="1"/>
</dbReference>
<evidence type="ECO:0000256" key="3">
    <source>
        <dbReference type="ARBA" id="ARBA00020311"/>
    </source>
</evidence>
<keyword evidence="13" id="KW-0269">Exonuclease</keyword>
<evidence type="ECO:0000256" key="7">
    <source>
        <dbReference type="ARBA" id="ARBA00022763"/>
    </source>
</evidence>
<evidence type="ECO:0000256" key="9">
    <source>
        <dbReference type="ARBA" id="ARBA00023125"/>
    </source>
</evidence>
<feature type="domain" description="DNA-directed DNA polymerase family A palm" evidence="15">
    <location>
        <begin position="640"/>
        <end position="846"/>
    </location>
</feature>
<dbReference type="Proteomes" id="UP000016587">
    <property type="component" value="Chromosome"/>
</dbReference>
<keyword evidence="17" id="KW-1185">Reference proteome</keyword>
<comment type="function">
    <text evidence="13">In addition to polymerase activity, this DNA polymerase exhibits 5'-3' exonuclease activity.</text>
</comment>
<dbReference type="InterPro" id="IPR036397">
    <property type="entry name" value="RNaseH_sf"/>
</dbReference>
<dbReference type="InterPro" id="IPR043502">
    <property type="entry name" value="DNA/RNA_pol_sf"/>
</dbReference>
<dbReference type="RefSeq" id="WP_021759245.1">
    <property type="nucleotide sequence ID" value="NC_022444.1"/>
</dbReference>
<dbReference type="Gene3D" id="3.30.70.370">
    <property type="match status" value="1"/>
</dbReference>
<evidence type="ECO:0000256" key="10">
    <source>
        <dbReference type="ARBA" id="ARBA00023204"/>
    </source>
</evidence>
<dbReference type="PRINTS" id="PR00868">
    <property type="entry name" value="DNAPOLI"/>
</dbReference>
<dbReference type="Gene3D" id="3.40.50.1010">
    <property type="entry name" value="5'-nuclease"/>
    <property type="match status" value="1"/>
</dbReference>
<keyword evidence="9 13" id="KW-0238">DNA-binding</keyword>
<keyword evidence="7 13" id="KW-0227">DNA damage</keyword>
<dbReference type="PANTHER" id="PTHR10133:SF27">
    <property type="entry name" value="DNA POLYMERASE NU"/>
    <property type="match status" value="1"/>
</dbReference>
<dbReference type="FunFam" id="1.20.1060.10:FF:000001">
    <property type="entry name" value="DNA polymerase I"/>
    <property type="match status" value="1"/>
</dbReference>
<dbReference type="InterPro" id="IPR008918">
    <property type="entry name" value="HhH2"/>
</dbReference>
<dbReference type="InterPro" id="IPR018320">
    <property type="entry name" value="DNA_polymerase_1"/>
</dbReference>
<dbReference type="Pfam" id="PF01367">
    <property type="entry name" value="5_3_exonuc"/>
    <property type="match status" value="1"/>
</dbReference>
<dbReference type="eggNOG" id="COG0258">
    <property type="taxonomic scope" value="Bacteria"/>
</dbReference>
<dbReference type="GO" id="GO:0006261">
    <property type="term" value="P:DNA-templated DNA replication"/>
    <property type="evidence" value="ECO:0007669"/>
    <property type="project" value="UniProtKB-UniRule"/>
</dbReference>
<organism evidence="16 17">
    <name type="scientific">Megalodesulfovibrio gigas (strain ATCC 19364 / DSM 1382 / NCIMB 9332 / VKM B-1759)</name>
    <name type="common">Desulfovibrio gigas</name>
    <dbReference type="NCBI Taxonomy" id="1121448"/>
    <lineage>
        <taxon>Bacteria</taxon>
        <taxon>Pseudomonadati</taxon>
        <taxon>Thermodesulfobacteriota</taxon>
        <taxon>Desulfovibrionia</taxon>
        <taxon>Desulfovibrionales</taxon>
        <taxon>Desulfovibrionaceae</taxon>
        <taxon>Megalodesulfovibrio</taxon>
    </lineage>
</organism>
<dbReference type="GO" id="GO:0006302">
    <property type="term" value="P:double-strand break repair"/>
    <property type="evidence" value="ECO:0007669"/>
    <property type="project" value="TreeGrafter"/>
</dbReference>
<dbReference type="OrthoDB" id="9806424at2"/>